<dbReference type="Gene3D" id="1.10.1660.10">
    <property type="match status" value="1"/>
</dbReference>
<dbReference type="GO" id="GO:0003677">
    <property type="term" value="F:DNA binding"/>
    <property type="evidence" value="ECO:0007669"/>
    <property type="project" value="UniProtKB-KW"/>
</dbReference>
<name>A0A917S8U6_9ACTN</name>
<organism evidence="3 4">
    <name type="scientific">Microlunatus endophyticus</name>
    <dbReference type="NCBI Taxonomy" id="1716077"/>
    <lineage>
        <taxon>Bacteria</taxon>
        <taxon>Bacillati</taxon>
        <taxon>Actinomycetota</taxon>
        <taxon>Actinomycetes</taxon>
        <taxon>Propionibacteriales</taxon>
        <taxon>Propionibacteriaceae</taxon>
        <taxon>Microlunatus</taxon>
    </lineage>
</organism>
<evidence type="ECO:0000256" key="1">
    <source>
        <dbReference type="ARBA" id="ARBA00023125"/>
    </source>
</evidence>
<dbReference type="Gene3D" id="3.20.80.10">
    <property type="entry name" value="Regulatory factor, effector binding domain"/>
    <property type="match status" value="1"/>
</dbReference>
<keyword evidence="1" id="KW-0238">DNA-binding</keyword>
<accession>A0A917S8U6</accession>
<dbReference type="PROSITE" id="PS50937">
    <property type="entry name" value="HTH_MERR_2"/>
    <property type="match status" value="1"/>
</dbReference>
<protein>
    <submittedName>
        <fullName evidence="3">MerR family transcriptional regulator</fullName>
    </submittedName>
</protein>
<dbReference type="RefSeq" id="WP_188895318.1">
    <property type="nucleotide sequence ID" value="NZ_BMMZ01000004.1"/>
</dbReference>
<dbReference type="EMBL" id="BMMZ01000004">
    <property type="protein sequence ID" value="GGL62840.1"/>
    <property type="molecule type" value="Genomic_DNA"/>
</dbReference>
<evidence type="ECO:0000313" key="4">
    <source>
        <dbReference type="Proteomes" id="UP000613840"/>
    </source>
</evidence>
<dbReference type="Proteomes" id="UP000613840">
    <property type="component" value="Unassembled WGS sequence"/>
</dbReference>
<dbReference type="AlphaFoldDB" id="A0A917S8U6"/>
<dbReference type="InterPro" id="IPR011256">
    <property type="entry name" value="Reg_factor_effector_dom_sf"/>
</dbReference>
<dbReference type="GO" id="GO:0003700">
    <property type="term" value="F:DNA-binding transcription factor activity"/>
    <property type="evidence" value="ECO:0007669"/>
    <property type="project" value="InterPro"/>
</dbReference>
<dbReference type="Pfam" id="PF13411">
    <property type="entry name" value="MerR_1"/>
    <property type="match status" value="1"/>
</dbReference>
<dbReference type="PROSITE" id="PS00552">
    <property type="entry name" value="HTH_MERR_1"/>
    <property type="match status" value="1"/>
</dbReference>
<proteinExistence type="predicted"/>
<gene>
    <name evidence="3" type="ORF">GCM10011575_21660</name>
</gene>
<keyword evidence="4" id="KW-1185">Reference proteome</keyword>
<dbReference type="InterPro" id="IPR000551">
    <property type="entry name" value="MerR-type_HTH_dom"/>
</dbReference>
<dbReference type="SUPFAM" id="SSF46955">
    <property type="entry name" value="Putative DNA-binding domain"/>
    <property type="match status" value="1"/>
</dbReference>
<dbReference type="InterPro" id="IPR009061">
    <property type="entry name" value="DNA-bd_dom_put_sf"/>
</dbReference>
<dbReference type="InterPro" id="IPR047057">
    <property type="entry name" value="MerR_fam"/>
</dbReference>
<sequence>MEDELLTIGVFARRSRLTLRALRLYERLGILSPAVVDPDNGYRRYREDQLLTARMIVGLRRLDMPLSEVARVISASPEVGAEVVERYWAGVERRIASQRELAVRLQEGLRGNESRPSPFRVQERDSAAVIVLSETRAVEVPELRAAISGAITRLSRLAAIHGGAVGGPMILFHGEVNEDSDGPIEVCVPVRTASPATRSEPEHHEAYVTLTKAQWEWPRILSAYDAIDEWIQRTGRRPSGPAREIYPAGFDPTGTASTDEVCDVAVPIG</sequence>
<reference evidence="3" key="2">
    <citation type="submission" date="2020-09" db="EMBL/GenBank/DDBJ databases">
        <authorList>
            <person name="Sun Q."/>
            <person name="Zhou Y."/>
        </authorList>
    </citation>
    <scope>NUCLEOTIDE SEQUENCE</scope>
    <source>
        <strain evidence="3">CGMCC 4.7306</strain>
    </source>
</reference>
<dbReference type="PANTHER" id="PTHR30204">
    <property type="entry name" value="REDOX-CYCLING DRUG-SENSING TRANSCRIPTIONAL ACTIVATOR SOXR"/>
    <property type="match status" value="1"/>
</dbReference>
<evidence type="ECO:0000259" key="2">
    <source>
        <dbReference type="PROSITE" id="PS50937"/>
    </source>
</evidence>
<dbReference type="PANTHER" id="PTHR30204:SF97">
    <property type="entry name" value="MERR FAMILY REGULATORY PROTEIN"/>
    <property type="match status" value="1"/>
</dbReference>
<reference evidence="3" key="1">
    <citation type="journal article" date="2014" name="Int. J. Syst. Evol. Microbiol.">
        <title>Complete genome sequence of Corynebacterium casei LMG S-19264T (=DSM 44701T), isolated from a smear-ripened cheese.</title>
        <authorList>
            <consortium name="US DOE Joint Genome Institute (JGI-PGF)"/>
            <person name="Walter F."/>
            <person name="Albersmeier A."/>
            <person name="Kalinowski J."/>
            <person name="Ruckert C."/>
        </authorList>
    </citation>
    <scope>NUCLEOTIDE SEQUENCE</scope>
    <source>
        <strain evidence="3">CGMCC 4.7306</strain>
    </source>
</reference>
<comment type="caution">
    <text evidence="3">The sequence shown here is derived from an EMBL/GenBank/DDBJ whole genome shotgun (WGS) entry which is preliminary data.</text>
</comment>
<dbReference type="SMART" id="SM00422">
    <property type="entry name" value="HTH_MERR"/>
    <property type="match status" value="1"/>
</dbReference>
<feature type="domain" description="HTH merR-type" evidence="2">
    <location>
        <begin position="5"/>
        <end position="75"/>
    </location>
</feature>
<evidence type="ECO:0000313" key="3">
    <source>
        <dbReference type="EMBL" id="GGL62840.1"/>
    </source>
</evidence>